<dbReference type="PANTHER" id="PTHR33099:SF14">
    <property type="entry name" value="PROLYL 4-HYDROXYLASE ALPHA SUBUNIT FE(2+) 2OG DIOXYGENASE DOMAIN-CONTAINING PROTEIN"/>
    <property type="match status" value="1"/>
</dbReference>
<evidence type="ECO:0000313" key="3">
    <source>
        <dbReference type="Proteomes" id="UP001147695"/>
    </source>
</evidence>
<protein>
    <recommendedName>
        <fullName evidence="4">Fe2OG dioxygenase domain-containing protein</fullName>
    </recommendedName>
</protein>
<evidence type="ECO:0008006" key="4">
    <source>
        <dbReference type="Google" id="ProtNLM"/>
    </source>
</evidence>
<dbReference type="EMBL" id="JAPZBQ010000002">
    <property type="protein sequence ID" value="KAJ5344800.1"/>
    <property type="molecule type" value="Genomic_DNA"/>
</dbReference>
<reference evidence="2" key="2">
    <citation type="journal article" date="2023" name="IMA Fungus">
        <title>Comparative genomic study of the Penicillium genus elucidates a diverse pangenome and 15 lateral gene transfer events.</title>
        <authorList>
            <person name="Petersen C."/>
            <person name="Sorensen T."/>
            <person name="Nielsen M.R."/>
            <person name="Sondergaard T.E."/>
            <person name="Sorensen J.L."/>
            <person name="Fitzpatrick D.A."/>
            <person name="Frisvad J.C."/>
            <person name="Nielsen K.L."/>
        </authorList>
    </citation>
    <scope>NUCLEOTIDE SEQUENCE</scope>
    <source>
        <strain evidence="2">IBT 35673</strain>
    </source>
</reference>
<proteinExistence type="predicted"/>
<name>A0A9W9ULV3_PENBR</name>
<comment type="caution">
    <text evidence="2">The sequence shown here is derived from an EMBL/GenBank/DDBJ whole genome shotgun (WGS) entry which is preliminary data.</text>
</comment>
<dbReference type="Gene3D" id="2.60.120.620">
    <property type="entry name" value="q2cbj1_9rhob like domain"/>
    <property type="match status" value="1"/>
</dbReference>
<sequence length="686" mass="77168">MTSATPECRDEGSAPQGFDTKNPEKSGLSSENTQRPLLVPPKHVANFGDIEESKFDACVDWLLAQLTQLTEVNQGNQSRLSLSFEAFRSSNDEEMRRLKPQLLDNLNMLLPNAFEGEITENEDVLERMKLRIPVVYEADKLNMLQGEYIGPSANGYYSRMIEPLFAYFCENLDEDKRNEESPEISKRLAQRTARDKLAKTIAGMSESASFVCGGLITIQVNEASRDDQVLSSSPVRLGWCIGEGHPAHLLTLPLCHDISSESAIEGLSDLAQDCEPASFGKGGKDVLDPEYRKAGKLDPHQFTSSFNLSDFQILENVEHILLPKLFPDDNNHKLKAELYKLNVYSGPSGIFLKHVDTPRSADQIGSLVVCLPSHFTGGNLIVRHHGKEVDFDWSQKSKNTIQWAAFYSDCEHEIKTITAGQRITLTYNLYATRPKAVGLSVPTEIVIDPKSLSSYACLKDSLMNSQFLNMGGILGIHCSHAYPHTSEGFSDLLPNALKGADLEIYSIFKQLGMRVVIRPVVDSKNENLQRDYNRRLGQPNETDYQKFLSSSPIGPSNIDLYWKFLLFSRRMKSLTDVFEYAKTNEIHLHNRRPTERFLIGQDLTPFRHSGEDEQDHNMIEILMSGHSWDTLRGVTWMGHPGNQEEEFTYLAYGNEASVGIIYSCAAIIAHIPPFHIREQLSAARDW</sequence>
<evidence type="ECO:0000256" key="1">
    <source>
        <dbReference type="SAM" id="MobiDB-lite"/>
    </source>
</evidence>
<dbReference type="AlphaFoldDB" id="A0A9W9ULV3"/>
<gene>
    <name evidence="2" type="ORF">N7452_002804</name>
</gene>
<dbReference type="Proteomes" id="UP001147695">
    <property type="component" value="Unassembled WGS sequence"/>
</dbReference>
<evidence type="ECO:0000313" key="2">
    <source>
        <dbReference type="EMBL" id="KAJ5344800.1"/>
    </source>
</evidence>
<accession>A0A9W9ULV3</accession>
<organism evidence="2 3">
    <name type="scientific">Penicillium brevicompactum</name>
    <dbReference type="NCBI Taxonomy" id="5074"/>
    <lineage>
        <taxon>Eukaryota</taxon>
        <taxon>Fungi</taxon>
        <taxon>Dikarya</taxon>
        <taxon>Ascomycota</taxon>
        <taxon>Pezizomycotina</taxon>
        <taxon>Eurotiomycetes</taxon>
        <taxon>Eurotiomycetidae</taxon>
        <taxon>Eurotiales</taxon>
        <taxon>Aspergillaceae</taxon>
        <taxon>Penicillium</taxon>
    </lineage>
</organism>
<feature type="region of interest" description="Disordered" evidence="1">
    <location>
        <begin position="1"/>
        <end position="40"/>
    </location>
</feature>
<reference evidence="2" key="1">
    <citation type="submission" date="2022-12" db="EMBL/GenBank/DDBJ databases">
        <authorList>
            <person name="Petersen C."/>
        </authorList>
    </citation>
    <scope>NUCLEOTIDE SEQUENCE</scope>
    <source>
        <strain evidence="2">IBT 35673</strain>
    </source>
</reference>
<dbReference type="PANTHER" id="PTHR33099">
    <property type="entry name" value="FE2OG DIOXYGENASE DOMAIN-CONTAINING PROTEIN"/>
    <property type="match status" value="1"/>
</dbReference>